<feature type="compositionally biased region" description="Low complexity" evidence="2">
    <location>
        <begin position="1"/>
        <end position="11"/>
    </location>
</feature>
<dbReference type="RefSeq" id="XP_068368513.1">
    <property type="nucleotide sequence ID" value="XM_068497622.1"/>
</dbReference>
<dbReference type="VEuPathDB" id="TrichDB:TRFO_14129"/>
<dbReference type="GeneID" id="94832326"/>
<evidence type="ECO:0000313" key="4">
    <source>
        <dbReference type="Proteomes" id="UP000179807"/>
    </source>
</evidence>
<evidence type="ECO:0008006" key="5">
    <source>
        <dbReference type="Google" id="ProtNLM"/>
    </source>
</evidence>
<protein>
    <recommendedName>
        <fullName evidence="5">C2 domain-containing protein</fullName>
    </recommendedName>
</protein>
<reference evidence="3" key="1">
    <citation type="submission" date="2016-10" db="EMBL/GenBank/DDBJ databases">
        <authorList>
            <person name="Benchimol M."/>
            <person name="Almeida L.G."/>
            <person name="Vasconcelos A.T."/>
            <person name="Perreira-Neves A."/>
            <person name="Rosa I.A."/>
            <person name="Tasca T."/>
            <person name="Bogo M.R."/>
            <person name="de Souza W."/>
        </authorList>
    </citation>
    <scope>NUCLEOTIDE SEQUENCE [LARGE SCALE GENOMIC DNA]</scope>
    <source>
        <strain evidence="3">K</strain>
    </source>
</reference>
<dbReference type="EMBL" id="MLAK01000229">
    <property type="protein sequence ID" value="OHT15377.1"/>
    <property type="molecule type" value="Genomic_DNA"/>
</dbReference>
<dbReference type="AlphaFoldDB" id="A0A1J4KVN9"/>
<feature type="compositionally biased region" description="Polar residues" evidence="2">
    <location>
        <begin position="185"/>
        <end position="194"/>
    </location>
</feature>
<keyword evidence="1" id="KW-0175">Coiled coil</keyword>
<gene>
    <name evidence="3" type="ORF">TRFO_14129</name>
</gene>
<evidence type="ECO:0000256" key="2">
    <source>
        <dbReference type="SAM" id="MobiDB-lite"/>
    </source>
</evidence>
<feature type="compositionally biased region" description="Polar residues" evidence="2">
    <location>
        <begin position="656"/>
        <end position="680"/>
    </location>
</feature>
<feature type="region of interest" description="Disordered" evidence="2">
    <location>
        <begin position="184"/>
        <end position="213"/>
    </location>
</feature>
<feature type="compositionally biased region" description="Basic residues" evidence="2">
    <location>
        <begin position="201"/>
        <end position="213"/>
    </location>
</feature>
<sequence>MSSSSLFSSDSTIKEAKRAPPKPIGQPLHVPIMPIASNQFPPFSYFYICATRATNLHNCSLQSLYLVIRTHPTLQPIITPNAWCNDSEAVFNCGYSLDFTNVPHFSLGDFTPVVEVYIRYPKKSQLVGVAFLPLKVIQTHKINNKPLTYLYQNNPVDLKDVASLHVVGSIFVTVALGEREHQSILDPNSPQFNMLQPPKPQPKKKKVPPKKARRYSSDYYSDYSYSEDEYDDEDWTVLALKHGWIKPGSSGNWKEKALKKGWREPSKCAYYSTLVDCDLDERALMCENGAQTTKSIINDEINEIVEDCQNAEEQFQSAKNDIKSLCSTGTKPSMHIEQPTQIYSSSVRKSKKKFSISNVVVYSSSEITQKIEKISKIDKIESGDIDISSTHESIMDKIKIEEEEEDIELDESLMKQISVLHEKKSQNASQNLHILSESDESDDFKPINEEESDNSELILTGSNKFANSNSSQKSKSSGKSQKSNPVQNEIQNEEEEIHEAPQKSKSSSSSLKKDDSFSGSSIIGSARLLIPKANKSNESEEESFKSATFSDISQHGGFIDDPLLGIASNIDDDDDDDNNSKGNNNQKSDSDKKKSPLDLSVLEKLNNKYSDKSNENKEEEKKVIPGITEPIMISNITDDLDFKFNMSDSPPPKLRYSSTTGTLTSTENKPQNTLTSNNNVPLDFKSNKSSSSHNSISKVDNCAIEPLDQDDLDQFKGSSVLSDDDDDDSDSIF</sequence>
<feature type="compositionally biased region" description="Low complexity" evidence="2">
    <location>
        <begin position="462"/>
        <end position="490"/>
    </location>
</feature>
<proteinExistence type="predicted"/>
<feature type="compositionally biased region" description="Basic and acidic residues" evidence="2">
    <location>
        <begin position="605"/>
        <end position="623"/>
    </location>
</feature>
<dbReference type="Proteomes" id="UP000179807">
    <property type="component" value="Unassembled WGS sequence"/>
</dbReference>
<keyword evidence="4" id="KW-1185">Reference proteome</keyword>
<feature type="compositionally biased region" description="Acidic residues" evidence="2">
    <location>
        <begin position="722"/>
        <end position="733"/>
    </location>
</feature>
<accession>A0A1J4KVN9</accession>
<comment type="caution">
    <text evidence="3">The sequence shown here is derived from an EMBL/GenBank/DDBJ whole genome shotgun (WGS) entry which is preliminary data.</text>
</comment>
<feature type="compositionally biased region" description="Basic and acidic residues" evidence="2">
    <location>
        <begin position="535"/>
        <end position="544"/>
    </location>
</feature>
<feature type="coiled-coil region" evidence="1">
    <location>
        <begin position="294"/>
        <end position="328"/>
    </location>
</feature>
<feature type="region of interest" description="Disordered" evidence="2">
    <location>
        <begin position="1"/>
        <end position="22"/>
    </location>
</feature>
<feature type="compositionally biased region" description="Low complexity" evidence="2">
    <location>
        <begin position="687"/>
        <end position="698"/>
    </location>
</feature>
<organism evidence="3 4">
    <name type="scientific">Tritrichomonas foetus</name>
    <dbReference type="NCBI Taxonomy" id="1144522"/>
    <lineage>
        <taxon>Eukaryota</taxon>
        <taxon>Metamonada</taxon>
        <taxon>Parabasalia</taxon>
        <taxon>Tritrichomonadida</taxon>
        <taxon>Tritrichomonadidae</taxon>
        <taxon>Tritrichomonas</taxon>
    </lineage>
</organism>
<name>A0A1J4KVN9_9EUKA</name>
<evidence type="ECO:0000256" key="1">
    <source>
        <dbReference type="SAM" id="Coils"/>
    </source>
</evidence>
<feature type="region of interest" description="Disordered" evidence="2">
    <location>
        <begin position="460"/>
        <end position="733"/>
    </location>
</feature>
<evidence type="ECO:0000313" key="3">
    <source>
        <dbReference type="EMBL" id="OHT15377.1"/>
    </source>
</evidence>